<dbReference type="InterPro" id="IPR023195">
    <property type="entry name" value="Nict_dMeBzImd_PRibTrfase_N"/>
</dbReference>
<evidence type="ECO:0000256" key="4">
    <source>
        <dbReference type="ARBA" id="ARBA00015486"/>
    </source>
</evidence>
<comment type="similarity">
    <text evidence="2">Belongs to the CobT family.</text>
</comment>
<evidence type="ECO:0000256" key="2">
    <source>
        <dbReference type="ARBA" id="ARBA00007110"/>
    </source>
</evidence>
<keyword evidence="6 10" id="KW-0328">Glycosyltransferase</keyword>
<comment type="catalytic activity">
    <reaction evidence="9">
        <text>5,6-dimethylbenzimidazole + nicotinate beta-D-ribonucleotide = alpha-ribazole 5'-phosphate + nicotinate + H(+)</text>
        <dbReference type="Rhea" id="RHEA:11196"/>
        <dbReference type="ChEBI" id="CHEBI:15378"/>
        <dbReference type="ChEBI" id="CHEBI:15890"/>
        <dbReference type="ChEBI" id="CHEBI:32544"/>
        <dbReference type="ChEBI" id="CHEBI:57502"/>
        <dbReference type="ChEBI" id="CHEBI:57918"/>
        <dbReference type="EC" id="2.4.2.21"/>
    </reaction>
</comment>
<dbReference type="Gene3D" id="3.40.50.10210">
    <property type="match status" value="1"/>
</dbReference>
<keyword evidence="11" id="KW-1185">Reference proteome</keyword>
<evidence type="ECO:0000313" key="11">
    <source>
        <dbReference type="Proteomes" id="UP000606870"/>
    </source>
</evidence>
<evidence type="ECO:0000256" key="9">
    <source>
        <dbReference type="ARBA" id="ARBA00047340"/>
    </source>
</evidence>
<gene>
    <name evidence="10" type="ORF">H8J70_10480</name>
</gene>
<name>A0ABR6VMM1_9FIRM</name>
<accession>A0ABR6VMM1</accession>
<dbReference type="EC" id="2.4.2.21" evidence="3"/>
<dbReference type="RefSeq" id="WP_186504240.1">
    <property type="nucleotide sequence ID" value="NZ_JACOGK010000035.1"/>
</dbReference>
<dbReference type="Proteomes" id="UP000606870">
    <property type="component" value="Unassembled WGS sequence"/>
</dbReference>
<sequence length="331" mass="35222">MDEELQQFISLVEGADVLVQEQCRQRLAASGTADATVSHVAERIAGITGTLQPEPLKKAVVLFAADHAVDGGKNESKGKNSKADALEIAGGKGAINKVAHRVNAGVLLLDLGLEEDIPESMGVQDLKVMHGSHYYGNGPAMTEDEMLDAFYSGIQIAQNLADEGYTAIGLGNLGERALLTGFIVTAAFYRQKLAGLQGTLQERNQVKMLSAMLRTHGLDAAQPMELLQKAGSPDIAAMTGFILSAAQRRMLVVFDNGVTGAAVLLAHALQEKVTDFVFPSAAYNEPVHQMQMTYLQMHPLLTGAGKDDQGMGSVLGLSLLDAAVQLMHDKL</sequence>
<dbReference type="GO" id="GO:0016757">
    <property type="term" value="F:glycosyltransferase activity"/>
    <property type="evidence" value="ECO:0007669"/>
    <property type="project" value="UniProtKB-KW"/>
</dbReference>
<keyword evidence="7" id="KW-0808">Transferase</keyword>
<comment type="caution">
    <text evidence="10">The sequence shown here is derived from an EMBL/GenBank/DDBJ whole genome shotgun (WGS) entry which is preliminary data.</text>
</comment>
<evidence type="ECO:0000256" key="5">
    <source>
        <dbReference type="ARBA" id="ARBA00022573"/>
    </source>
</evidence>
<protein>
    <recommendedName>
        <fullName evidence="4">Nicotinate-nucleotide--dimethylbenzimidazole phosphoribosyltransferase</fullName>
        <ecNumber evidence="3">2.4.2.21</ecNumber>
    </recommendedName>
    <alternativeName>
        <fullName evidence="8">N(1)-alpha-phosphoribosyltransferase</fullName>
    </alternativeName>
</protein>
<organism evidence="10 11">
    <name type="scientific">Megasphaera hominis</name>
    <dbReference type="NCBI Taxonomy" id="159836"/>
    <lineage>
        <taxon>Bacteria</taxon>
        <taxon>Bacillati</taxon>
        <taxon>Bacillota</taxon>
        <taxon>Negativicutes</taxon>
        <taxon>Veillonellales</taxon>
        <taxon>Veillonellaceae</taxon>
        <taxon>Megasphaera</taxon>
    </lineage>
</organism>
<evidence type="ECO:0000256" key="7">
    <source>
        <dbReference type="ARBA" id="ARBA00022679"/>
    </source>
</evidence>
<dbReference type="PANTHER" id="PTHR43463:SF1">
    <property type="entry name" value="NICOTINATE-NUCLEOTIDE--DIMETHYLBENZIMIDAZOLE PHOSPHORIBOSYLTRANSFERASE"/>
    <property type="match status" value="1"/>
</dbReference>
<reference evidence="10 11" key="1">
    <citation type="submission" date="2020-08" db="EMBL/GenBank/DDBJ databases">
        <authorList>
            <person name="Liu C."/>
            <person name="Sun Q."/>
        </authorList>
    </citation>
    <scope>NUCLEOTIDE SEQUENCE [LARGE SCALE GENOMIC DNA]</scope>
    <source>
        <strain evidence="10 11">NSJ-59</strain>
    </source>
</reference>
<dbReference type="InterPro" id="IPR036087">
    <property type="entry name" value="Nict_dMeBzImd_PRibTrfase_sf"/>
</dbReference>
<keyword evidence="5" id="KW-0169">Cobalamin biosynthesis</keyword>
<evidence type="ECO:0000313" key="10">
    <source>
        <dbReference type="EMBL" id="MBC3537666.1"/>
    </source>
</evidence>
<proteinExistence type="inferred from homology"/>
<dbReference type="SUPFAM" id="SSF52733">
    <property type="entry name" value="Nicotinate mononucleotide:5,6-dimethylbenzimidazole phosphoribosyltransferase (CobT)"/>
    <property type="match status" value="1"/>
</dbReference>
<evidence type="ECO:0000256" key="8">
    <source>
        <dbReference type="ARBA" id="ARBA00030686"/>
    </source>
</evidence>
<evidence type="ECO:0000256" key="3">
    <source>
        <dbReference type="ARBA" id="ARBA00011991"/>
    </source>
</evidence>
<dbReference type="InterPro" id="IPR003200">
    <property type="entry name" value="Nict_dMeBzImd_PRibTrfase"/>
</dbReference>
<dbReference type="Pfam" id="PF02277">
    <property type="entry name" value="DBI_PRT"/>
    <property type="match status" value="1"/>
</dbReference>
<dbReference type="PANTHER" id="PTHR43463">
    <property type="entry name" value="NICOTINATE-NUCLEOTIDE--DIMETHYLBENZIMIDAZOLE PHOSPHORIBOSYLTRANSFERASE"/>
    <property type="match status" value="1"/>
</dbReference>
<dbReference type="Gene3D" id="1.10.1610.10">
    <property type="match status" value="1"/>
</dbReference>
<evidence type="ECO:0000256" key="1">
    <source>
        <dbReference type="ARBA" id="ARBA00005049"/>
    </source>
</evidence>
<evidence type="ECO:0000256" key="6">
    <source>
        <dbReference type="ARBA" id="ARBA00022676"/>
    </source>
</evidence>
<dbReference type="EMBL" id="JACOGK010000035">
    <property type="protein sequence ID" value="MBC3537666.1"/>
    <property type="molecule type" value="Genomic_DNA"/>
</dbReference>
<comment type="pathway">
    <text evidence="1">Nucleoside biosynthesis; alpha-ribazole biosynthesis; alpha-ribazole from 5,6-dimethylbenzimidazole: step 1/2.</text>
</comment>